<protein>
    <submittedName>
        <fullName evidence="1">Uncharacterized protein</fullName>
    </submittedName>
</protein>
<dbReference type="PANTHER" id="PTHR32108:SF9">
    <property type="entry name" value="REVERSE TRANSCRIPTASE RNASE H-LIKE DOMAIN-CONTAINING PROTEIN"/>
    <property type="match status" value="1"/>
</dbReference>
<sequence length="250" mass="27593">MGDFIEKGVKCGKIQSMVALQAASRAIQSGSIGGIKRKREDVSTVTYQQGGPSHRYSNYPAHTAYAPYQARNACVYTPIAEPYAQLFERLRTARVLQPVEGRLPDLIPRNFDGNKRCAYHLRIQGHNTEDSYGLKNRIESLIKRGVIKCNPAPLNPKSGLGPKSNGIVAPIQLKHQRGTNRLGYESATGRVHQGQSNTVFVPKRSFDQAGDDHIVEGIGNLFVAMAGEEEEINLSKLTVRDAKPREILNN</sequence>
<evidence type="ECO:0000313" key="2">
    <source>
        <dbReference type="Proteomes" id="UP000824120"/>
    </source>
</evidence>
<gene>
    <name evidence="1" type="ORF">H5410_021458</name>
</gene>
<reference evidence="1 2" key="1">
    <citation type="submission" date="2020-09" db="EMBL/GenBank/DDBJ databases">
        <title>De no assembly of potato wild relative species, Solanum commersonii.</title>
        <authorList>
            <person name="Cho K."/>
        </authorList>
    </citation>
    <scope>NUCLEOTIDE SEQUENCE [LARGE SCALE GENOMIC DNA]</scope>
    <source>
        <strain evidence="1">LZ3.2</strain>
        <tissue evidence="1">Leaf</tissue>
    </source>
</reference>
<proteinExistence type="predicted"/>
<dbReference type="PANTHER" id="PTHR32108">
    <property type="entry name" value="DNA-DIRECTED RNA POLYMERASE SUBUNIT ALPHA"/>
    <property type="match status" value="1"/>
</dbReference>
<organism evidence="1 2">
    <name type="scientific">Solanum commersonii</name>
    <name type="common">Commerson's wild potato</name>
    <name type="synonym">Commerson's nightshade</name>
    <dbReference type="NCBI Taxonomy" id="4109"/>
    <lineage>
        <taxon>Eukaryota</taxon>
        <taxon>Viridiplantae</taxon>
        <taxon>Streptophyta</taxon>
        <taxon>Embryophyta</taxon>
        <taxon>Tracheophyta</taxon>
        <taxon>Spermatophyta</taxon>
        <taxon>Magnoliopsida</taxon>
        <taxon>eudicotyledons</taxon>
        <taxon>Gunneridae</taxon>
        <taxon>Pentapetalae</taxon>
        <taxon>asterids</taxon>
        <taxon>lamiids</taxon>
        <taxon>Solanales</taxon>
        <taxon>Solanaceae</taxon>
        <taxon>Solanoideae</taxon>
        <taxon>Solaneae</taxon>
        <taxon>Solanum</taxon>
    </lineage>
</organism>
<name>A0A9J5ZBE6_SOLCO</name>
<accession>A0A9J5ZBE6</accession>
<dbReference type="OrthoDB" id="4822at2759"/>
<dbReference type="AlphaFoldDB" id="A0A9J5ZBE6"/>
<comment type="caution">
    <text evidence="1">The sequence shown here is derived from an EMBL/GenBank/DDBJ whole genome shotgun (WGS) entry which is preliminary data.</text>
</comment>
<dbReference type="EMBL" id="JACXVP010000004">
    <property type="protein sequence ID" value="KAG5610177.1"/>
    <property type="molecule type" value="Genomic_DNA"/>
</dbReference>
<keyword evidence="2" id="KW-1185">Reference proteome</keyword>
<dbReference type="Proteomes" id="UP000824120">
    <property type="component" value="Chromosome 4"/>
</dbReference>
<evidence type="ECO:0000313" key="1">
    <source>
        <dbReference type="EMBL" id="KAG5610177.1"/>
    </source>
</evidence>